<dbReference type="NCBIfam" id="NF041437">
    <property type="entry name" value="TfpZ"/>
    <property type="match status" value="1"/>
</dbReference>
<feature type="transmembrane region" description="Helical" evidence="1">
    <location>
        <begin position="79"/>
        <end position="97"/>
    </location>
</feature>
<dbReference type="STRING" id="888741.HMPREF9098_1900"/>
<dbReference type="Proteomes" id="UP000004088">
    <property type="component" value="Unassembled WGS sequence"/>
</dbReference>
<dbReference type="AlphaFoldDB" id="F0F1B5"/>
<comment type="caution">
    <text evidence="2">The sequence shown here is derived from an EMBL/GenBank/DDBJ whole genome shotgun (WGS) entry which is preliminary data.</text>
</comment>
<feature type="transmembrane region" description="Helical" evidence="1">
    <location>
        <begin position="12"/>
        <end position="34"/>
    </location>
</feature>
<dbReference type="EMBL" id="AEWV01000039">
    <property type="protein sequence ID" value="EGC16703.1"/>
    <property type="molecule type" value="Genomic_DNA"/>
</dbReference>
<evidence type="ECO:0000313" key="3">
    <source>
        <dbReference type="Proteomes" id="UP000004088"/>
    </source>
</evidence>
<evidence type="ECO:0000256" key="1">
    <source>
        <dbReference type="SAM" id="Phobius"/>
    </source>
</evidence>
<protein>
    <recommendedName>
        <fullName evidence="4">Type IV pilin accessory protein</fullName>
    </recommendedName>
</protein>
<keyword evidence="1" id="KW-0472">Membrane</keyword>
<keyword evidence="1" id="KW-0812">Transmembrane</keyword>
<accession>F0F1B5</accession>
<gene>
    <name evidence="2" type="ORF">HMPREF9098_1900</name>
</gene>
<evidence type="ECO:0008006" key="4">
    <source>
        <dbReference type="Google" id="ProtNLM"/>
    </source>
</evidence>
<organism evidence="2 3">
    <name type="scientific">Kingella denitrificans ATCC 33394</name>
    <dbReference type="NCBI Taxonomy" id="888741"/>
    <lineage>
        <taxon>Bacteria</taxon>
        <taxon>Pseudomonadati</taxon>
        <taxon>Pseudomonadota</taxon>
        <taxon>Betaproteobacteria</taxon>
        <taxon>Neisseriales</taxon>
        <taxon>Neisseriaceae</taxon>
        <taxon>Kingella</taxon>
    </lineage>
</organism>
<dbReference type="RefSeq" id="WP_003783889.1">
    <property type="nucleotide sequence ID" value="NZ_GL870929.1"/>
</dbReference>
<evidence type="ECO:0000313" key="2">
    <source>
        <dbReference type="EMBL" id="EGC16703.1"/>
    </source>
</evidence>
<proteinExistence type="predicted"/>
<sequence>MVELSKFRFKLFFSHLICSCTVAAITAAIVFLVWHPAPLAKAVGVTHIFLLMLAIDAILGPVLTWTVAKEGKARHLIRLDMTVIVICQLGAISYGLYSIAVNRPVYMVFDKIRFDLVQAGDIKDEELAQAQAPYNTTNWGTPKWVAVRPFKDDKERSDLLNRELRGDGAPSTIPFMYESIDSPAQWELILKEAQGVADLSKYNPESAVSAVLQSHPQADRFLPMKAYDTDMTVLIDSKNKQIVDVVDLRPWQ</sequence>
<dbReference type="InterPro" id="IPR047814">
    <property type="entry name" value="TfpX/TfpZ-like"/>
</dbReference>
<feature type="transmembrane region" description="Helical" evidence="1">
    <location>
        <begin position="46"/>
        <end position="67"/>
    </location>
</feature>
<dbReference type="HOGENOM" id="CLU_091377_1_0_4"/>
<name>F0F1B5_9NEIS</name>
<keyword evidence="3" id="KW-1185">Reference proteome</keyword>
<reference evidence="2 3" key="1">
    <citation type="submission" date="2011-01" db="EMBL/GenBank/DDBJ databases">
        <authorList>
            <person name="Muzny D."/>
            <person name="Qin X."/>
            <person name="Deng J."/>
            <person name="Jiang H."/>
            <person name="Liu Y."/>
            <person name="Qu J."/>
            <person name="Song X.-Z."/>
            <person name="Zhang L."/>
            <person name="Thornton R."/>
            <person name="Coyle M."/>
            <person name="Francisco L."/>
            <person name="Jackson L."/>
            <person name="Javaid M."/>
            <person name="Korchina V."/>
            <person name="Kovar C."/>
            <person name="Mata R."/>
            <person name="Mathew T."/>
            <person name="Ngo R."/>
            <person name="Nguyen L."/>
            <person name="Nguyen N."/>
            <person name="Okwuonu G."/>
            <person name="Ongeri F."/>
            <person name="Pham C."/>
            <person name="Simmons D."/>
            <person name="Wilczek-Boney K."/>
            <person name="Hale W."/>
            <person name="Jakkamsetti A."/>
            <person name="Pham P."/>
            <person name="Ruth R."/>
            <person name="San Lucas F."/>
            <person name="Warren J."/>
            <person name="Zhang J."/>
            <person name="Zhao Z."/>
            <person name="Zhou C."/>
            <person name="Zhu D."/>
            <person name="Lee S."/>
            <person name="Bess C."/>
            <person name="Blankenburg K."/>
            <person name="Forbes L."/>
            <person name="Fu Q."/>
            <person name="Gubbala S."/>
            <person name="Hirani K."/>
            <person name="Jayaseelan J.C."/>
            <person name="Lara F."/>
            <person name="Munidasa M."/>
            <person name="Palculict T."/>
            <person name="Patil S."/>
            <person name="Pu L.-L."/>
            <person name="Saada N."/>
            <person name="Tang L."/>
            <person name="Weissenberger G."/>
            <person name="Zhu Y."/>
            <person name="Hemphill L."/>
            <person name="Shang Y."/>
            <person name="Youmans B."/>
            <person name="Ayvaz T."/>
            <person name="Ross M."/>
            <person name="Santibanez J."/>
            <person name="Aqrawi P."/>
            <person name="Gross S."/>
            <person name="Joshi V."/>
            <person name="Fowler G."/>
            <person name="Nazareth L."/>
            <person name="Reid J."/>
            <person name="Worley K."/>
            <person name="Petrosino J."/>
            <person name="Highlander S."/>
            <person name="Gibbs R."/>
        </authorList>
    </citation>
    <scope>NUCLEOTIDE SEQUENCE [LARGE SCALE GENOMIC DNA]</scope>
    <source>
        <strain evidence="2 3">ATCC 33394</strain>
    </source>
</reference>
<keyword evidence="1" id="KW-1133">Transmembrane helix</keyword>